<dbReference type="InterPro" id="IPR003647">
    <property type="entry name" value="Intron_nuc_1_rpt"/>
</dbReference>
<dbReference type="GO" id="GO:0004519">
    <property type="term" value="F:endonuclease activity"/>
    <property type="evidence" value="ECO:0007669"/>
    <property type="project" value="UniProtKB-KW"/>
</dbReference>
<reference evidence="5" key="1">
    <citation type="journal article" date="2015" name="Nature">
        <title>Complex archaea that bridge the gap between prokaryotes and eukaryotes.</title>
        <authorList>
            <person name="Spang A."/>
            <person name="Saw J.H."/>
            <person name="Jorgensen S.L."/>
            <person name="Zaremba-Niedzwiedzka K."/>
            <person name="Martijn J."/>
            <person name="Lind A.E."/>
            <person name="van Eijk R."/>
            <person name="Schleper C."/>
            <person name="Guy L."/>
            <person name="Ettema T.J."/>
        </authorList>
    </citation>
    <scope>NUCLEOTIDE SEQUENCE</scope>
</reference>
<protein>
    <recommendedName>
        <fullName evidence="4">Nuclease associated modular domain-containing protein</fullName>
    </recommendedName>
</protein>
<organism evidence="5">
    <name type="scientific">marine sediment metagenome</name>
    <dbReference type="NCBI Taxonomy" id="412755"/>
    <lineage>
        <taxon>unclassified sequences</taxon>
        <taxon>metagenomes</taxon>
        <taxon>ecological metagenomes</taxon>
    </lineage>
</organism>
<dbReference type="InterPro" id="IPR003611">
    <property type="entry name" value="NUMOD3"/>
</dbReference>
<keyword evidence="3" id="KW-0378">Hydrolase</keyword>
<comment type="caution">
    <text evidence="5">The sequence shown here is derived from an EMBL/GenBank/DDBJ whole genome shotgun (WGS) entry which is preliminary data.</text>
</comment>
<dbReference type="Pfam" id="PF07460">
    <property type="entry name" value="NUMOD3"/>
    <property type="match status" value="1"/>
</dbReference>
<dbReference type="AlphaFoldDB" id="A0A0F9JCX6"/>
<keyword evidence="2" id="KW-0255">Endonuclease</keyword>
<dbReference type="EMBL" id="LAZR01016623">
    <property type="protein sequence ID" value="KKM03706.1"/>
    <property type="molecule type" value="Genomic_DNA"/>
</dbReference>
<dbReference type="GO" id="GO:0016787">
    <property type="term" value="F:hydrolase activity"/>
    <property type="evidence" value="ECO:0007669"/>
    <property type="project" value="UniProtKB-KW"/>
</dbReference>
<feature type="domain" description="Nuclease associated modular" evidence="4">
    <location>
        <begin position="2"/>
        <end position="25"/>
    </location>
</feature>
<gene>
    <name evidence="5" type="ORF">LCGC14_1771750</name>
</gene>
<evidence type="ECO:0000256" key="2">
    <source>
        <dbReference type="ARBA" id="ARBA00022759"/>
    </source>
</evidence>
<evidence type="ECO:0000256" key="1">
    <source>
        <dbReference type="ARBA" id="ARBA00022722"/>
    </source>
</evidence>
<accession>A0A0F9JCX6</accession>
<proteinExistence type="predicted"/>
<keyword evidence="1" id="KW-0540">Nuclease</keyword>
<name>A0A0F9JCX6_9ZZZZ</name>
<evidence type="ECO:0000313" key="5">
    <source>
        <dbReference type="EMBL" id="KKM03706.1"/>
    </source>
</evidence>
<dbReference type="GO" id="GO:0003677">
    <property type="term" value="F:DNA binding"/>
    <property type="evidence" value="ECO:0007669"/>
    <property type="project" value="InterPro"/>
</dbReference>
<evidence type="ECO:0000256" key="3">
    <source>
        <dbReference type="ARBA" id="ARBA00022801"/>
    </source>
</evidence>
<sequence>MKFSEETKKKMSEAKKGEKCYLFGKFGKDNPTSKAVEMLDFETMEVIREFGSGHEAQRITGIHNGSISECCNKHKNYSYAGKYNDRKVTWRHKK</sequence>
<evidence type="ECO:0000259" key="4">
    <source>
        <dbReference type="Pfam" id="PF07460"/>
    </source>
</evidence>
<dbReference type="InterPro" id="IPR036388">
    <property type="entry name" value="WH-like_DNA-bd_sf"/>
</dbReference>
<dbReference type="Gene3D" id="1.10.10.10">
    <property type="entry name" value="Winged helix-like DNA-binding domain superfamily/Winged helix DNA-binding domain"/>
    <property type="match status" value="1"/>
</dbReference>
<dbReference type="SUPFAM" id="SSF64496">
    <property type="entry name" value="DNA-binding domain of intron-encoded endonucleases"/>
    <property type="match status" value="1"/>
</dbReference>
<dbReference type="SMART" id="SM00497">
    <property type="entry name" value="IENR1"/>
    <property type="match status" value="1"/>
</dbReference>